<reference evidence="5 6" key="1">
    <citation type="submission" date="2017-08" db="EMBL/GenBank/DDBJ databases">
        <title>Infants hospitalized years apart are colonized by the same room-sourced microbial strains.</title>
        <authorList>
            <person name="Brooks B."/>
            <person name="Olm M.R."/>
            <person name="Firek B.A."/>
            <person name="Baker R."/>
            <person name="Thomas B.C."/>
            <person name="Morowitz M.J."/>
            <person name="Banfield J.F."/>
        </authorList>
    </citation>
    <scope>NUCLEOTIDE SEQUENCE [LARGE SCALE GENOMIC DNA]</scope>
    <source>
        <strain evidence="5">S2_003_000_R2_14</strain>
    </source>
</reference>
<dbReference type="AlphaFoldDB" id="A0A2W5ULG8"/>
<dbReference type="EMBL" id="QFQP01000019">
    <property type="protein sequence ID" value="PZR09908.1"/>
    <property type="molecule type" value="Genomic_DNA"/>
</dbReference>
<organism evidence="5 6">
    <name type="scientific">Archangium gephyra</name>
    <dbReference type="NCBI Taxonomy" id="48"/>
    <lineage>
        <taxon>Bacteria</taxon>
        <taxon>Pseudomonadati</taxon>
        <taxon>Myxococcota</taxon>
        <taxon>Myxococcia</taxon>
        <taxon>Myxococcales</taxon>
        <taxon>Cystobacterineae</taxon>
        <taxon>Archangiaceae</taxon>
        <taxon>Archangium</taxon>
    </lineage>
</organism>
<sequence>MEDITVTALPSTLDAVTVYREGAICRRLAQVAASEERTVLLGHLPLSLEPGSLRAAVVSGNGKVVDVRAQFDVQLAEEIDVPAEQKAVEAAQVKLRSLEVKLSRIDTELAELQALRPTVLEQKRGDPPRPAPVEAMLALGDFREGELAARLTTRRELSEAIVAARRELTLHENRLKESSSAQRSERARVWRVAKITLAEAPTEALQLSLEYRVPSARWVPSYALTLERGLAGGSLQMRASVIQRTGEDWTGVSLSLSTASSQRSAEMPELKALKLGRRQEPPPRSGWREPPPGLDSLFESYDAANMVADASASFGGAAAKKRGGASAMGGLPPPPPPPAPMAAAVMMSAMPAMPGRGAAYAEKAAAPRRAMARASAPAAAPKGGGGLGAMRSRVADVAASDDEGASFDEAPSEMLAEEESTTGSFDLPGDASTEAEQKLDSSFGDYARLTMLDPTSAPNRGRLTEMSPSTAAFVGLSVQIDIVMAMVNTARKLANEAQYAALPALTNAVHSVKSFDYRYDCQARVDVPSTGKWVLVPVMQCAVGLTPEYVCVPAVEPKVYRTLTVVNRSAHALLPGPVDVTAGDEFLMTTSLPAIAPGAEQSHRLGLGVEEAIKVARKTQFNETTGGFLGGSTVLPHQIDIELNNRLSTAALIEVRERVPVADPSDKDLKVEETAVVPPWEKIETPIDDALIRGARRWRVTVPPGQQQKLTASFAIRIPSDKMLVGGNRRS</sequence>
<evidence type="ECO:0000313" key="6">
    <source>
        <dbReference type="Proteomes" id="UP000249061"/>
    </source>
</evidence>
<dbReference type="InterPro" id="IPR025554">
    <property type="entry name" value="DUF4140"/>
</dbReference>
<dbReference type="Proteomes" id="UP000249061">
    <property type="component" value="Unassembled WGS sequence"/>
</dbReference>
<dbReference type="PANTHER" id="PTHR31005">
    <property type="entry name" value="DUF4139 DOMAIN-CONTAINING PROTEIN"/>
    <property type="match status" value="1"/>
</dbReference>
<dbReference type="InterPro" id="IPR011935">
    <property type="entry name" value="CHP02231"/>
</dbReference>
<feature type="coiled-coil region" evidence="1">
    <location>
        <begin position="88"/>
        <end position="115"/>
    </location>
</feature>
<dbReference type="PANTHER" id="PTHR31005:SF8">
    <property type="entry name" value="DUF4139 DOMAIN-CONTAINING PROTEIN"/>
    <property type="match status" value="1"/>
</dbReference>
<feature type="region of interest" description="Disordered" evidence="2">
    <location>
        <begin position="412"/>
        <end position="437"/>
    </location>
</feature>
<comment type="caution">
    <text evidence="5">The sequence shown here is derived from an EMBL/GenBank/DDBJ whole genome shotgun (WGS) entry which is preliminary data.</text>
</comment>
<name>A0A2W5ULG8_9BACT</name>
<proteinExistence type="predicted"/>
<dbReference type="Pfam" id="PF13600">
    <property type="entry name" value="DUF4140"/>
    <property type="match status" value="1"/>
</dbReference>
<keyword evidence="5" id="KW-0456">Lyase</keyword>
<evidence type="ECO:0000259" key="3">
    <source>
        <dbReference type="Pfam" id="PF13598"/>
    </source>
</evidence>
<evidence type="ECO:0000256" key="2">
    <source>
        <dbReference type="SAM" id="MobiDB-lite"/>
    </source>
</evidence>
<evidence type="ECO:0000259" key="4">
    <source>
        <dbReference type="Pfam" id="PF13600"/>
    </source>
</evidence>
<gene>
    <name evidence="5" type="ORF">DI536_21500</name>
</gene>
<evidence type="ECO:0000256" key="1">
    <source>
        <dbReference type="SAM" id="Coils"/>
    </source>
</evidence>
<accession>A0A2W5ULG8</accession>
<dbReference type="GO" id="GO:0016829">
    <property type="term" value="F:lyase activity"/>
    <property type="evidence" value="ECO:0007669"/>
    <property type="project" value="UniProtKB-KW"/>
</dbReference>
<evidence type="ECO:0000313" key="5">
    <source>
        <dbReference type="EMBL" id="PZR09908.1"/>
    </source>
</evidence>
<dbReference type="InterPro" id="IPR037291">
    <property type="entry name" value="DUF4139"/>
</dbReference>
<feature type="domain" description="DUF4140" evidence="4">
    <location>
        <begin position="16"/>
        <end position="113"/>
    </location>
</feature>
<dbReference type="Pfam" id="PF13598">
    <property type="entry name" value="DUF4139"/>
    <property type="match status" value="1"/>
</dbReference>
<protein>
    <submittedName>
        <fullName evidence="5">Aspartate ammonia-lyase</fullName>
    </submittedName>
</protein>
<feature type="domain" description="DUF4139" evidence="3">
    <location>
        <begin position="207"/>
        <end position="719"/>
    </location>
</feature>
<keyword evidence="1" id="KW-0175">Coiled coil</keyword>